<dbReference type="EMBL" id="AP025315">
    <property type="protein sequence ID" value="BDD11684.1"/>
    <property type="molecule type" value="Genomic_DNA"/>
</dbReference>
<dbReference type="AlphaFoldDB" id="A0AAU9CHN9"/>
<proteinExistence type="predicted"/>
<protein>
    <submittedName>
        <fullName evidence="2">Uncharacterized protein</fullName>
    </submittedName>
</protein>
<name>A0AAU9CHN9_9BACT</name>
<evidence type="ECO:0000313" key="3">
    <source>
        <dbReference type="Proteomes" id="UP001348817"/>
    </source>
</evidence>
<gene>
    <name evidence="2" type="ORF">FUAX_41160</name>
</gene>
<evidence type="ECO:0000256" key="1">
    <source>
        <dbReference type="SAM" id="MobiDB-lite"/>
    </source>
</evidence>
<keyword evidence="2" id="KW-0614">Plasmid</keyword>
<dbReference type="Proteomes" id="UP001348817">
    <property type="component" value="Plasmid pFA1"/>
</dbReference>
<organism evidence="2 3">
    <name type="scientific">Fulvitalea axinellae</name>
    <dbReference type="NCBI Taxonomy" id="1182444"/>
    <lineage>
        <taxon>Bacteria</taxon>
        <taxon>Pseudomonadati</taxon>
        <taxon>Bacteroidota</taxon>
        <taxon>Cytophagia</taxon>
        <taxon>Cytophagales</taxon>
        <taxon>Persicobacteraceae</taxon>
        <taxon>Fulvitalea</taxon>
    </lineage>
</organism>
<evidence type="ECO:0000313" key="2">
    <source>
        <dbReference type="EMBL" id="BDD11684.1"/>
    </source>
</evidence>
<accession>A0AAU9CHN9</accession>
<feature type="region of interest" description="Disordered" evidence="1">
    <location>
        <begin position="1"/>
        <end position="25"/>
    </location>
</feature>
<dbReference type="KEGG" id="fax:FUAX_41160"/>
<reference evidence="2 3" key="1">
    <citation type="submission" date="2021-12" db="EMBL/GenBank/DDBJ databases">
        <title>Genome sequencing of bacteria with rrn-lacking chromosome and rrn-plasmid.</title>
        <authorList>
            <person name="Anda M."/>
            <person name="Iwasaki W."/>
        </authorList>
    </citation>
    <scope>NUCLEOTIDE SEQUENCE [LARGE SCALE GENOMIC DNA]</scope>
    <source>
        <strain evidence="2 3">DSM 100852</strain>
        <plasmid evidence="2 3">pFA1</plasmid>
    </source>
</reference>
<sequence length="1079" mass="122457">MFFPPNSERKKKSTPTGGAEATNEMPPGRYNFSAWGSIMPAEELYTRLIDKNSLGPEFFPLLEALEENEHEYNSCTEDKCDELLTTRLSLLSDLEWKCLCLKFDATAEGQNSLALVGELLRKVNAEREALSFLLSWPRKSHSQIDFPANMIRGMATFAVNWEMLRNRFGEEVLEEVESQHRSTPIAFRSGKPPESISPNSPPVYYVDLKGGDILLENRPTGASNAPPISWTYLPNYLLVFSQLLNERQPQPDAGERAHESGIMRGLKTMTRWVLSGGKMKKQALSEERRDPMAELLYELRSRQEMNLMVRGSEDYGIGNDELFLQPPLQSEEYPVPPFVPLALEESEAEVGKREREYQRLQKQLFREMGNVPNLKTVFPESADLRFLTPFRKGGIDIVRPGTCKNYIFGEFEDLGFKWFGRYRTEKDGMDTVLASEFINIMGKSSNAPQWVPVRSDKNVWEKLRTNTLATALSEEKKLGLEDGNTPGFQTMESWGRREMARTILENSKPTRLWESTKPPLEVPTPDKIWRTSSWVQYNDFTQALESGNYKTEGFVGLMGMLKPDNKRPFETMKATDLASNPHFWYGLGEAIMQAVLMGNWIPGNRRASGQRTVMLGSPFRVYGNYCSATLVADEPRFNGHGHRLLASHITGNHANMTEEDVISVLCDYLLNFFEEVSEGKTFGQPYYRMAHGFRIPEDPGAYNHLTNGMLNCFLQVSKRKDECLAFARVLGERERFAGKALFQMVYTICSVTESFGRSNLGELLRTRESEAGRIKLVSDKDHESADVKGIVSIDEGNIYENPNGSPLVVEVKIGHSTFVLVSGHILDGMLMTLKQMFNSDNPPAGILISDLKASDENFDYFHLGHFIRDNRIPLYLLPGASVVGDAVNVLLAGCPTVILEATGKPVMKHAQRSIEYNVWELPQNTNFKREERAGTTEGEKRVFHVSDQGDEYEEVALKNMFDELETAFRRRKTFDAEEPTGEEEVKMPKAKVLPCSWDRMSGMDREKTPEKKARTERVYITYLKSMGLSDEKVKTLRGKLSAIPARSLYNSDKKELLEHLGCQFRTVAHDEPISFHLHQ</sequence>
<geneLocation type="plasmid" evidence="2 3">
    <name>pFA1</name>
</geneLocation>
<keyword evidence="3" id="KW-1185">Reference proteome</keyword>
<dbReference type="RefSeq" id="WP_338394803.1">
    <property type="nucleotide sequence ID" value="NZ_AP025315.1"/>
</dbReference>